<dbReference type="RefSeq" id="YP_010059830.1">
    <property type="nucleotide sequence ID" value="NC_054727.1"/>
</dbReference>
<dbReference type="EMBL" id="MK937592">
    <property type="protein sequence ID" value="QDH91816.1"/>
    <property type="molecule type" value="Genomic_DNA"/>
</dbReference>
<proteinExistence type="predicted"/>
<accession>A0A514DDY1</accession>
<dbReference type="Pfam" id="PF10686">
    <property type="entry name" value="YAcAr"/>
    <property type="match status" value="1"/>
</dbReference>
<organism evidence="2 3">
    <name type="scientific">Mycobacterium phage Phrappuccino</name>
    <dbReference type="NCBI Taxonomy" id="2591223"/>
    <lineage>
        <taxon>Viruses</taxon>
        <taxon>Duplodnaviria</taxon>
        <taxon>Heunggongvirae</taxon>
        <taxon>Uroviricota</taxon>
        <taxon>Caudoviricetes</taxon>
        <taxon>Phrappuccinovirus</taxon>
        <taxon>Phrappuccinovirus phrappuccino</taxon>
        <taxon>Phreappuccinovirus Phrappuccino</taxon>
    </lineage>
</organism>
<dbReference type="KEGG" id="vg:64767062"/>
<evidence type="ECO:0000313" key="2">
    <source>
        <dbReference type="EMBL" id="QDH91816.1"/>
    </source>
</evidence>
<sequence>MTGQLYRVLITGSREWHDEGTLYGALQTQWTIAQGAGKSLMVIHGAARGADTLASEWAASVGLPGIFQMAYPAEWERYGQRAGFERNQKMVDDGADVCLAFVIKSPGKSKGTRDCMRRAKKAGIPIIEHTQGAIRG</sequence>
<protein>
    <recommendedName>
        <fullName evidence="1">YspA cpYpsA-related SLOG domain-containing protein</fullName>
    </recommendedName>
</protein>
<evidence type="ECO:0000313" key="3">
    <source>
        <dbReference type="Proteomes" id="UP000316777"/>
    </source>
</evidence>
<evidence type="ECO:0000259" key="1">
    <source>
        <dbReference type="Pfam" id="PF10686"/>
    </source>
</evidence>
<dbReference type="Proteomes" id="UP000316777">
    <property type="component" value="Segment"/>
</dbReference>
<reference evidence="2 3" key="1">
    <citation type="submission" date="2019-05" db="EMBL/GenBank/DDBJ databases">
        <authorList>
            <person name="Pope W.H."/>
            <person name="Garlena R.A."/>
            <person name="Russell D.A."/>
            <person name="Jacobs-Sera D."/>
            <person name="Hatfull G.F."/>
        </authorList>
    </citation>
    <scope>NUCLEOTIDE SEQUENCE [LARGE SCALE GENOMIC DNA]</scope>
</reference>
<name>A0A514DDY1_9CAUD</name>
<feature type="domain" description="YspA cpYpsA-related SLOG" evidence="1">
    <location>
        <begin position="7"/>
        <end position="78"/>
    </location>
</feature>
<gene>
    <name evidence="2" type="primary">141</name>
    <name evidence="2" type="ORF">SEA_PHRAPPUCCINO_141</name>
</gene>
<keyword evidence="3" id="KW-1185">Reference proteome</keyword>
<dbReference type="GeneID" id="64767062"/>
<dbReference type="InterPro" id="IPR019627">
    <property type="entry name" value="YAcAr"/>
</dbReference>